<feature type="domain" description="Oxidoreductase molybdopterin-binding" evidence="3">
    <location>
        <begin position="96"/>
        <end position="178"/>
    </location>
</feature>
<evidence type="ECO:0000259" key="3">
    <source>
        <dbReference type="Pfam" id="PF00174"/>
    </source>
</evidence>
<dbReference type="SUPFAM" id="SSF56524">
    <property type="entry name" value="Oxidoreductase molybdopterin-binding domain"/>
    <property type="match status" value="1"/>
</dbReference>
<evidence type="ECO:0000313" key="5">
    <source>
        <dbReference type="Proteomes" id="UP000092504"/>
    </source>
</evidence>
<organism evidence="4 5">
    <name type="scientific">Halomonas elongata</name>
    <dbReference type="NCBI Taxonomy" id="2746"/>
    <lineage>
        <taxon>Bacteria</taxon>
        <taxon>Pseudomonadati</taxon>
        <taxon>Pseudomonadota</taxon>
        <taxon>Gammaproteobacteria</taxon>
        <taxon>Oceanospirillales</taxon>
        <taxon>Halomonadaceae</taxon>
        <taxon>Halomonas</taxon>
    </lineage>
</organism>
<evidence type="ECO:0000256" key="2">
    <source>
        <dbReference type="SAM" id="MobiDB-lite"/>
    </source>
</evidence>
<name>A0A1B8NZR0_HALEL</name>
<protein>
    <submittedName>
        <fullName evidence="4">TMAO/DMSO reductase</fullName>
    </submittedName>
</protein>
<evidence type="ECO:0000313" key="4">
    <source>
        <dbReference type="EMBL" id="OBX35460.1"/>
    </source>
</evidence>
<proteinExistence type="predicted"/>
<dbReference type="PANTHER" id="PTHR43032">
    <property type="entry name" value="PROTEIN-METHIONINE-SULFOXIDE REDUCTASE"/>
    <property type="match status" value="1"/>
</dbReference>
<dbReference type="PROSITE" id="PS51318">
    <property type="entry name" value="TAT"/>
    <property type="match status" value="1"/>
</dbReference>
<feature type="compositionally biased region" description="Basic residues" evidence="2">
    <location>
        <begin position="195"/>
        <end position="206"/>
    </location>
</feature>
<dbReference type="Pfam" id="PF00174">
    <property type="entry name" value="Oxidored_molyb"/>
    <property type="match status" value="1"/>
</dbReference>
<dbReference type="InterPro" id="IPR036374">
    <property type="entry name" value="OxRdtase_Mopterin-bd_sf"/>
</dbReference>
<dbReference type="Proteomes" id="UP000092504">
    <property type="component" value="Unassembled WGS sequence"/>
</dbReference>
<keyword evidence="1" id="KW-0732">Signal</keyword>
<accession>A0A1B8NZR0</accession>
<feature type="region of interest" description="Disordered" evidence="2">
    <location>
        <begin position="190"/>
        <end position="249"/>
    </location>
</feature>
<reference evidence="4 5" key="1">
    <citation type="submission" date="2016-06" db="EMBL/GenBank/DDBJ databases">
        <title>Genome sequence of halotolerant plant growth promoting strain of Halomonas elongata HEK1 isolated from salterns of Rann of Kutch, Gujarat, India.</title>
        <authorList>
            <person name="Gaba S."/>
            <person name="Singh R.N."/>
            <person name="Abrol S."/>
            <person name="Kaushik R."/>
            <person name="Saxena A.K."/>
        </authorList>
    </citation>
    <scope>NUCLEOTIDE SEQUENCE [LARGE SCALE GENOMIC DNA]</scope>
    <source>
        <strain evidence="4 5">HEK1</strain>
    </source>
</reference>
<dbReference type="PANTHER" id="PTHR43032:SF2">
    <property type="entry name" value="BLL0505 PROTEIN"/>
    <property type="match status" value="1"/>
</dbReference>
<dbReference type="NCBIfam" id="TIGR01409">
    <property type="entry name" value="TAT_signal_seq"/>
    <property type="match status" value="1"/>
</dbReference>
<dbReference type="InterPro" id="IPR006311">
    <property type="entry name" value="TAT_signal"/>
</dbReference>
<dbReference type="InterPro" id="IPR019546">
    <property type="entry name" value="TAT_signal_bac_arc"/>
</dbReference>
<sequence length="249" mass="27415">MTRPDDPNRRRFLGRSLLAGGALLLGGCERVTRSDAMQSLFDASGALTQKAHRLLASQESLAREYAPDDIAPEFRANGTTDPTSADYRRLAANAFSDWHLSVDGLVDHASRFSLTALRDMPARTQITRHDCVEGWSCIGQWTGVPLGDVLDRVGVRDTARFVVFHCADRYGGGDPTTRAWTCARPITPDAAGLRPQRRRPAHRQRRTAAAARRAATGLQDGQVRHATRTGGKLRPHRTRPRRFLGGQGI</sequence>
<gene>
    <name evidence="4" type="ORF">A8U91_04533</name>
</gene>
<dbReference type="PROSITE" id="PS51257">
    <property type="entry name" value="PROKAR_LIPOPROTEIN"/>
    <property type="match status" value="1"/>
</dbReference>
<dbReference type="InterPro" id="IPR000572">
    <property type="entry name" value="OxRdtase_Mopterin-bd_dom"/>
</dbReference>
<feature type="compositionally biased region" description="Basic residues" evidence="2">
    <location>
        <begin position="225"/>
        <end position="242"/>
    </location>
</feature>
<dbReference type="PATRIC" id="fig|2746.7.peg.4674"/>
<dbReference type="Gene3D" id="3.90.420.10">
    <property type="entry name" value="Oxidoreductase, molybdopterin-binding domain"/>
    <property type="match status" value="1"/>
</dbReference>
<comment type="caution">
    <text evidence="4">The sequence shown here is derived from an EMBL/GenBank/DDBJ whole genome shotgun (WGS) entry which is preliminary data.</text>
</comment>
<evidence type="ECO:0000256" key="1">
    <source>
        <dbReference type="ARBA" id="ARBA00022729"/>
    </source>
</evidence>
<dbReference type="AlphaFoldDB" id="A0A1B8NZR0"/>
<dbReference type="EMBL" id="MAJD01000002">
    <property type="protein sequence ID" value="OBX35460.1"/>
    <property type="molecule type" value="Genomic_DNA"/>
</dbReference>
<feature type="compositionally biased region" description="Low complexity" evidence="2">
    <location>
        <begin position="207"/>
        <end position="216"/>
    </location>
</feature>